<evidence type="ECO:0000256" key="5">
    <source>
        <dbReference type="ARBA" id="ARBA00022840"/>
    </source>
</evidence>
<evidence type="ECO:0000256" key="9">
    <source>
        <dbReference type="SAM" id="Phobius"/>
    </source>
</evidence>
<evidence type="ECO:0000256" key="4">
    <source>
        <dbReference type="ARBA" id="ARBA00022741"/>
    </source>
</evidence>
<protein>
    <submittedName>
        <fullName evidence="11">Non-specific protein-tyrosine kinase</fullName>
    </submittedName>
</protein>
<evidence type="ECO:0000256" key="3">
    <source>
        <dbReference type="ARBA" id="ARBA00022692"/>
    </source>
</evidence>
<feature type="coiled-coil region" evidence="8">
    <location>
        <begin position="208"/>
        <end position="268"/>
    </location>
</feature>
<dbReference type="InterPro" id="IPR027417">
    <property type="entry name" value="P-loop_NTPase"/>
</dbReference>
<evidence type="ECO:0000256" key="2">
    <source>
        <dbReference type="ARBA" id="ARBA00022475"/>
    </source>
</evidence>
<dbReference type="PANTHER" id="PTHR32309">
    <property type="entry name" value="TYROSINE-PROTEIN KINASE"/>
    <property type="match status" value="1"/>
</dbReference>
<evidence type="ECO:0000313" key="12">
    <source>
        <dbReference type="Proteomes" id="UP000028702"/>
    </source>
</evidence>
<keyword evidence="11" id="KW-0808">Transferase</keyword>
<dbReference type="GO" id="GO:0004713">
    <property type="term" value="F:protein tyrosine kinase activity"/>
    <property type="evidence" value="ECO:0007669"/>
    <property type="project" value="UniProtKB-KW"/>
</dbReference>
<evidence type="ECO:0000256" key="6">
    <source>
        <dbReference type="ARBA" id="ARBA00022989"/>
    </source>
</evidence>
<keyword evidence="3 9" id="KW-0812">Transmembrane</keyword>
<reference evidence="11 12" key="1">
    <citation type="submission" date="2014-07" db="EMBL/GenBank/DDBJ databases">
        <title>Tepidicaulis marinum gen. nov., sp. nov., a novel marine bacterium denitrifying nitrate to nitrous oxide strictly under microaerobic conditions.</title>
        <authorList>
            <person name="Takeuchi M."/>
            <person name="Yamagishi T."/>
            <person name="Kamagata Y."/>
            <person name="Oshima K."/>
            <person name="Hattori M."/>
            <person name="Katayama T."/>
            <person name="Hanada S."/>
            <person name="Tamaki H."/>
            <person name="Marumo K."/>
            <person name="Maeda H."/>
            <person name="Nedachi M."/>
            <person name="Iwasaki W."/>
            <person name="Suwa Y."/>
            <person name="Sakata S."/>
        </authorList>
    </citation>
    <scope>NUCLEOTIDE SEQUENCE [LARGE SCALE GENOMIC DNA]</scope>
    <source>
        <strain evidence="11 12">MA2</strain>
    </source>
</reference>
<dbReference type="STRING" id="1333998.M2A_0519"/>
<keyword evidence="2" id="KW-1003">Cell membrane</keyword>
<dbReference type="InterPro" id="IPR050445">
    <property type="entry name" value="Bact_polysacc_biosynth/exp"/>
</dbReference>
<proteinExistence type="predicted"/>
<dbReference type="InterPro" id="IPR003856">
    <property type="entry name" value="LPS_length_determ_N"/>
</dbReference>
<gene>
    <name evidence="11" type="ORF">M2A_0519</name>
</gene>
<comment type="caution">
    <text evidence="11">The sequence shown here is derived from an EMBL/GenBank/DDBJ whole genome shotgun (WGS) entry which is preliminary data.</text>
</comment>
<dbReference type="PANTHER" id="PTHR32309:SF13">
    <property type="entry name" value="FERRIC ENTEROBACTIN TRANSPORT PROTEIN FEPE"/>
    <property type="match status" value="1"/>
</dbReference>
<keyword evidence="12" id="KW-1185">Reference proteome</keyword>
<keyword evidence="5" id="KW-0067">ATP-binding</keyword>
<keyword evidence="4" id="KW-0547">Nucleotide-binding</keyword>
<evidence type="ECO:0000256" key="8">
    <source>
        <dbReference type="SAM" id="Coils"/>
    </source>
</evidence>
<dbReference type="InterPro" id="IPR005702">
    <property type="entry name" value="Wzc-like_C"/>
</dbReference>
<keyword evidence="8" id="KW-0175">Coiled coil</keyword>
<organism evidence="11 12">
    <name type="scientific">Tepidicaulis marinus</name>
    <dbReference type="NCBI Taxonomy" id="1333998"/>
    <lineage>
        <taxon>Bacteria</taxon>
        <taxon>Pseudomonadati</taxon>
        <taxon>Pseudomonadota</taxon>
        <taxon>Alphaproteobacteria</taxon>
        <taxon>Hyphomicrobiales</taxon>
        <taxon>Parvibaculaceae</taxon>
        <taxon>Tepidicaulis</taxon>
    </lineage>
</organism>
<name>A0A081B7K2_9HYPH</name>
<accession>A0A081B7K2</accession>
<dbReference type="AlphaFoldDB" id="A0A081B7K2"/>
<keyword evidence="11" id="KW-0418">Kinase</keyword>
<feature type="domain" description="Polysaccharide chain length determinant N-terminal" evidence="10">
    <location>
        <begin position="22"/>
        <end position="107"/>
    </location>
</feature>
<dbReference type="Pfam" id="PF02706">
    <property type="entry name" value="Wzz"/>
    <property type="match status" value="1"/>
</dbReference>
<keyword evidence="11" id="KW-0829">Tyrosine-protein kinase</keyword>
<evidence type="ECO:0000256" key="1">
    <source>
        <dbReference type="ARBA" id="ARBA00004651"/>
    </source>
</evidence>
<dbReference type="SUPFAM" id="SSF52540">
    <property type="entry name" value="P-loop containing nucleoside triphosphate hydrolases"/>
    <property type="match status" value="1"/>
</dbReference>
<evidence type="ECO:0000259" key="10">
    <source>
        <dbReference type="Pfam" id="PF02706"/>
    </source>
</evidence>
<keyword evidence="7 9" id="KW-0472">Membrane</keyword>
<evidence type="ECO:0000313" key="11">
    <source>
        <dbReference type="EMBL" id="GAK44020.1"/>
    </source>
</evidence>
<feature type="transmembrane region" description="Helical" evidence="9">
    <location>
        <begin position="32"/>
        <end position="52"/>
    </location>
</feature>
<evidence type="ECO:0000256" key="7">
    <source>
        <dbReference type="ARBA" id="ARBA00023136"/>
    </source>
</evidence>
<dbReference type="EMBL" id="BBIO01000002">
    <property type="protein sequence ID" value="GAK44020.1"/>
    <property type="molecule type" value="Genomic_DNA"/>
</dbReference>
<dbReference type="eggNOG" id="COG0489">
    <property type="taxonomic scope" value="Bacteria"/>
</dbReference>
<comment type="subcellular location">
    <subcellularLocation>
        <location evidence="1">Cell membrane</location>
        <topology evidence="1">Multi-pass membrane protein</topology>
    </subcellularLocation>
</comment>
<keyword evidence="6 9" id="KW-1133">Transmembrane helix</keyword>
<dbReference type="eggNOG" id="COG3206">
    <property type="taxonomic scope" value="Bacteria"/>
</dbReference>
<sequence>MIFGDRRRPAGGSGDDTVNPWDLLRGIWARKAVVGGTALAILLISVAFIAIMTPTYTAETLLRIEPRAGEISRFDDLSPLSLPDQGAVESEIQELTSYSMIARLVSETGLDKTAEFNPSLRKEEGLGALFGSGKKKNVALTEIVEDVQGRLSIYRKGESRVISINFTSQVPARAALVANRLAELYIQKQIETRQALHGEATGWLREQIDTLREEVRKSEAAAERFRSKHGLFMTGESSDRATLPQRELSELTSQLVLAEATYSEAQARLSLARDLAAGERDIDTVGEVLNSALIQNLRQQEVQLQSQIAEMSATLLPSHPRMQQANANLKDLQTQISQEIKKISGALENEAQIARSRVSTIKANLNKLKRQMGALNQNEVELRALEREAAANRQLLESFLTRYEAASSKAEADARAADARIVSLAEPPSQPSFPQKGALGVLAVAASLIGGIAAAFIVQVLAPGFLTPEQLERTTGTPFLGIVPAPGKRTPLGQLTSNLVYRPHTPFAESLRNLLGHLMTARVNGRPAKSVTITSCLRGEGRTALALGLARTIALGGRSVILVEADLFTPSVHRALGDQARWGLSEVLTGRASFEHVIHRDTMTGAHILQAGTPLTNPTAALGSERMIWILQALAQTYDYVIVDTPALSESGDGQILSRLTDVTILAVQWRRTGRLAVSRAVKQLAAATSRRVGTVLTQMNAKEYRAVTGDESRG</sequence>
<dbReference type="Proteomes" id="UP000028702">
    <property type="component" value="Unassembled WGS sequence"/>
</dbReference>
<feature type="coiled-coil region" evidence="8">
    <location>
        <begin position="294"/>
        <end position="395"/>
    </location>
</feature>
<dbReference type="CDD" id="cd05387">
    <property type="entry name" value="BY-kinase"/>
    <property type="match status" value="1"/>
</dbReference>
<dbReference type="Gene3D" id="3.40.50.300">
    <property type="entry name" value="P-loop containing nucleotide triphosphate hydrolases"/>
    <property type="match status" value="1"/>
</dbReference>
<dbReference type="GO" id="GO:0005886">
    <property type="term" value="C:plasma membrane"/>
    <property type="evidence" value="ECO:0007669"/>
    <property type="project" value="UniProtKB-SubCell"/>
</dbReference>